<keyword evidence="2" id="KW-0378">Hydrolase</keyword>
<sequence>MLLVGLLAACGGVEPPEADDSGVTGLRVSEALGGEDTTGFRRADAPRAFEFPRDHGPHPGFRNEWWYLTGNLDGPEGERFAFHVTFFRVGLAPGLAGDPVWHESAWASPDLWMVHTAVLDRDAGFHASEERFVRDGGGLAGATEPVGRVWAEDWELAGLEGARWTLRFTVEDYVLSLDLEPAREPVLQGEAGLSQKGPEPGDASYYYSMPRIAVAGEVRRAAGATLDVTGQAWMDREWSTSALAEDQAGWDWFALQLDDGLDVMYYQLRRPDGTPHELSKGRWMPANAQDALLEPEQVQLEPTRYATQPSGNRYPVEWSMRIEPPGGGPVREWTVVAVRDEQEMDTVVRYWEGAVDILDADGEPVGRGFVELTGYEDG</sequence>
<protein>
    <submittedName>
        <fullName evidence="2">Hydrolase</fullName>
    </submittedName>
</protein>
<proteinExistence type="predicted"/>
<dbReference type="Pfam" id="PF07143">
    <property type="entry name" value="CrtC"/>
    <property type="match status" value="1"/>
</dbReference>
<evidence type="ECO:0000313" key="3">
    <source>
        <dbReference type="Proteomes" id="UP000064201"/>
    </source>
</evidence>
<dbReference type="KEGG" id="tvr:TVD_08435"/>
<dbReference type="SUPFAM" id="SSF159245">
    <property type="entry name" value="AttH-like"/>
    <property type="match status" value="1"/>
</dbReference>
<dbReference type="RefSeq" id="WP_047251353.1">
    <property type="nucleotide sequence ID" value="NZ_CP011367.1"/>
</dbReference>
<dbReference type="OrthoDB" id="9770826at2"/>
<feature type="domain" description="AttH" evidence="1">
    <location>
        <begin position="64"/>
        <end position="240"/>
    </location>
</feature>
<organism evidence="2 3">
    <name type="scientific">Thioalkalivibrio versutus</name>
    <dbReference type="NCBI Taxonomy" id="106634"/>
    <lineage>
        <taxon>Bacteria</taxon>
        <taxon>Pseudomonadati</taxon>
        <taxon>Pseudomonadota</taxon>
        <taxon>Gammaproteobacteria</taxon>
        <taxon>Chromatiales</taxon>
        <taxon>Ectothiorhodospiraceae</taxon>
        <taxon>Thioalkalivibrio</taxon>
    </lineage>
</organism>
<dbReference type="AlphaFoldDB" id="A0A0G3G4T2"/>
<dbReference type="EMBL" id="CP011367">
    <property type="protein sequence ID" value="AKJ95384.1"/>
    <property type="molecule type" value="Genomic_DNA"/>
</dbReference>
<dbReference type="Proteomes" id="UP000064201">
    <property type="component" value="Chromosome"/>
</dbReference>
<dbReference type="Gene3D" id="2.40.370.10">
    <property type="entry name" value="AttH-like domain"/>
    <property type="match status" value="2"/>
</dbReference>
<gene>
    <name evidence="2" type="ORF">TVD_08435</name>
</gene>
<dbReference type="Pfam" id="PF17186">
    <property type="entry name" value="Lipocalin_9"/>
    <property type="match status" value="1"/>
</dbReference>
<dbReference type="STRING" id="106634.TVD_08435"/>
<dbReference type="GO" id="GO:0016787">
    <property type="term" value="F:hydrolase activity"/>
    <property type="evidence" value="ECO:0007669"/>
    <property type="project" value="UniProtKB-KW"/>
</dbReference>
<evidence type="ECO:0000259" key="1">
    <source>
        <dbReference type="Pfam" id="PF07143"/>
    </source>
</evidence>
<dbReference type="PANTHER" id="PTHR38591:SF1">
    <property type="entry name" value="BLL1000 PROTEIN"/>
    <property type="match status" value="1"/>
</dbReference>
<dbReference type="PATRIC" id="fig|106634.4.peg.1726"/>
<dbReference type="InterPro" id="IPR010791">
    <property type="entry name" value="AttH_dom"/>
</dbReference>
<keyword evidence="3" id="KW-1185">Reference proteome</keyword>
<dbReference type="InterPro" id="IPR023374">
    <property type="entry name" value="AttH-like_dom_sf"/>
</dbReference>
<accession>A0A0G3G4T2</accession>
<name>A0A0G3G4T2_9GAMM</name>
<dbReference type="PANTHER" id="PTHR38591">
    <property type="entry name" value="HYDROLASE"/>
    <property type="match status" value="1"/>
</dbReference>
<reference evidence="2 3" key="1">
    <citation type="submission" date="2015-04" db="EMBL/GenBank/DDBJ databases">
        <title>Complete Sequence for the Genome of the Thioalkalivibrio versutus D301.</title>
        <authorList>
            <person name="Mu T."/>
            <person name="Zhou J."/>
            <person name="Xu X."/>
        </authorList>
    </citation>
    <scope>NUCLEOTIDE SEQUENCE [LARGE SCALE GENOMIC DNA]</scope>
    <source>
        <strain evidence="2 3">D301</strain>
    </source>
</reference>
<evidence type="ECO:0000313" key="2">
    <source>
        <dbReference type="EMBL" id="AKJ95384.1"/>
    </source>
</evidence>